<dbReference type="GO" id="GO:0006171">
    <property type="term" value="P:cAMP biosynthetic process"/>
    <property type="evidence" value="ECO:0007669"/>
    <property type="project" value="UniProtKB-KW"/>
</dbReference>
<proteinExistence type="inferred from homology"/>
<evidence type="ECO:0000256" key="16">
    <source>
        <dbReference type="ARBA" id="ARBA00023180"/>
    </source>
</evidence>
<dbReference type="GO" id="GO:0016020">
    <property type="term" value="C:membrane"/>
    <property type="evidence" value="ECO:0007669"/>
    <property type="project" value="UniProtKB-SubCell"/>
</dbReference>
<dbReference type="SUPFAM" id="SSF101601">
    <property type="entry name" value="Smp-1-like"/>
    <property type="match status" value="1"/>
</dbReference>
<dbReference type="InterPro" id="IPR050697">
    <property type="entry name" value="Adenylyl/Guanylyl_Cyclase_3/4"/>
</dbReference>
<dbReference type="KEGG" id="lpan:LPMP_353250"/>
<dbReference type="InterPro" id="IPR057398">
    <property type="entry name" value="GRESAG4.1/3_peripasmic_2"/>
</dbReference>
<evidence type="ECO:0000256" key="18">
    <source>
        <dbReference type="ARBA" id="ARBA00032597"/>
    </source>
</evidence>
<evidence type="ECO:0000256" key="2">
    <source>
        <dbReference type="ARBA" id="ARBA00001946"/>
    </source>
</evidence>
<evidence type="ECO:0000256" key="1">
    <source>
        <dbReference type="ARBA" id="ARBA00001593"/>
    </source>
</evidence>
<dbReference type="Pfam" id="PF09149">
    <property type="entry name" value="DUF1935"/>
    <property type="match status" value="1"/>
</dbReference>
<dbReference type="Proteomes" id="UP000063063">
    <property type="component" value="Chromosome 35"/>
</dbReference>
<dbReference type="InterPro" id="IPR001054">
    <property type="entry name" value="A/G_cyclase"/>
</dbReference>
<keyword evidence="12 20" id="KW-1133">Transmembrane helix</keyword>
<dbReference type="SUPFAM" id="SSF55073">
    <property type="entry name" value="Nucleotide cyclase"/>
    <property type="match status" value="1"/>
</dbReference>
<keyword evidence="21" id="KW-0732">Signal</keyword>
<dbReference type="Pfam" id="PF25493">
    <property type="entry name" value="Peripla_BP_A-cyclase"/>
    <property type="match status" value="1"/>
</dbReference>
<dbReference type="Gene3D" id="3.30.70.1230">
    <property type="entry name" value="Nucleotide cyclase"/>
    <property type="match status" value="1"/>
</dbReference>
<reference evidence="23 24" key="1">
    <citation type="journal article" date="2015" name="Sci. Rep.">
        <title>The genome of Leishmania panamensis: insights into genomics of the L. (Viannia) subgenus.</title>
        <authorList>
            <person name="Llanes A."/>
            <person name="Restrepo C.M."/>
            <person name="Vecchio G.D."/>
            <person name="Anguizola F.J."/>
            <person name="Lleonart R."/>
        </authorList>
    </citation>
    <scope>NUCLEOTIDE SEQUENCE [LARGE SCALE GENOMIC DNA]</scope>
    <source>
        <strain evidence="23 24">MHOM/PA/94/PSC-1</strain>
    </source>
</reference>
<evidence type="ECO:0000256" key="5">
    <source>
        <dbReference type="ARBA" id="ARBA00005381"/>
    </source>
</evidence>
<gene>
    <name evidence="23" type="ORF">LPMP_353250</name>
</gene>
<comment type="cofactor">
    <cofactor evidence="2">
        <name>Mg(2+)</name>
        <dbReference type="ChEBI" id="CHEBI:18420"/>
    </cofactor>
</comment>
<keyword evidence="17 23" id="KW-0456">Lyase</keyword>
<dbReference type="GO" id="GO:0035556">
    <property type="term" value="P:intracellular signal transduction"/>
    <property type="evidence" value="ECO:0007669"/>
    <property type="project" value="InterPro"/>
</dbReference>
<evidence type="ECO:0000256" key="4">
    <source>
        <dbReference type="ARBA" id="ARBA00004141"/>
    </source>
</evidence>
<dbReference type="Pfam" id="PF00211">
    <property type="entry name" value="Guanylate_cyc"/>
    <property type="match status" value="1"/>
</dbReference>
<evidence type="ECO:0000256" key="11">
    <source>
        <dbReference type="ARBA" id="ARBA00022842"/>
    </source>
</evidence>
<dbReference type="OrthoDB" id="2021138at2759"/>
<dbReference type="CDD" id="cd07302">
    <property type="entry name" value="CHD"/>
    <property type="match status" value="1"/>
</dbReference>
<feature type="transmembrane region" description="Helical" evidence="20">
    <location>
        <begin position="826"/>
        <end position="852"/>
    </location>
</feature>
<dbReference type="InterPro" id="IPR015232">
    <property type="entry name" value="DUF1935"/>
</dbReference>
<sequence length="1405" mass="150544">MLQTQQLMMNHCKGGSTHPSVTLLLLLLLLVPCAPVSAESDNLCNFFDVQCVLLQTSEKSSIALNAADATAQKALIACTRESLTDPSTWTPTDGSGSTLNVYMSTLSDVHLSSIVAASSSTSSTLVTSISEGVLDTRSMSNHVYFTNADPATEMLGLLSYVMTSGVPPKMGFVYASTATGGTSAGAAVYEEFLRRSNELAYTGTVTTYDAAQTYDAAKFAAFVDHFLEGTSVMFFFPPASSDTNRMFARLISQSNVSNLLMPSWLIATAASQYLAATSPSVPASNVIVSSTNPHPQDTNFAVSMAQFTKDYGSVDPTLASSSADGVEAVAGWITAQATVATLQPYTLWTEPPTQQSYFNSLFQQRFYTIGGEIVLGAYSSACNVGGRMVILYSLTKMYDGAKNAYYGLTSVPNAILRLKPWECHAADVTLRVDKMVRAGYVQYQAIGENSDYMTTQMENTISSSMGSATFTSTTIGPLESLSSAAWQAVLGSSSATAVFGAASVGVDKSPVQQVLVDPVFLHPTLYQNVSSVVYLTATNEQQLGAVATWVAQSAIAPDVRAVVRNSGDSATAMQSTLHRIMADAGVTIKSTRTLDAGKALSSSDFPTSGLVLLTGVILSDIGTLAAYMQSNVDTRVILLFDEMTQWYREIQIKFTTLPTSSGERLLFLTNLPPWVQKSRDVSTLSTSFLNTAIGPNYHSPASMRGYVALRALSMMGSNAANPSSRGLLDALYTQQVLQVDDLTMGPFQRTGCKYSMESKNVECTGVVNGGASGIYLWSYSDMLMEANGPIAGPYVVDLFGHVETADVGNSSSSAQEQTSPTPKVTIITSVIMGAVIVAVMAAAGIIFVFGFGDSRDNRNAPKDDSKPVTLIFTDIESSTALWATAPQAMAAAVALHHKLARQLIIKHKCYEVKTIGDSFMIACKEPFAAVQLARDLQLELQQADWGSTIIDDAYASFGKQTGGTSPSECGTSPWSGLRVRAGIHCGLVEVHLDKVTKGYDYYGNVVNTAARTESISCGGQVICTSSVVEALTEEEQSTVQFVPLGPHQLRGVTAPIEMYELRTVPSRIFLSSARDVQANPLASFAVGTNAGSAPNLKEGNPILVEEEPTIETPAGIESVAEVLDVYFSPYTCQQKIKLLLKTCKCFCLPDPPRQMFTSKDAYLHALMLTVATRTSAVIDFLHKKKKGDGIGPTAEIKDNAASLEMAGHRDAAPGLHRHSSVFLSDVESPVAGEVKRRRTIMIDWPEEKQSSQETLGSTMVLVLDSGELLTLSNNPSTGLTEKPLKEVCKTTTVYLNGTPGISGDEVSACFGNGNGLLFRIIDKATKRWAFYNDTTNFSMHIYFSVGRASTVEWGPDVAGRVTQAESTGWYEGDLLVPPLATKVLMTGHVNGYKMRYSATVFNGSE</sequence>
<evidence type="ECO:0000313" key="23">
    <source>
        <dbReference type="EMBL" id="AIO02462.1"/>
    </source>
</evidence>
<dbReference type="Gene3D" id="2.60.40.1180">
    <property type="entry name" value="Golgi alpha-mannosidase II"/>
    <property type="match status" value="1"/>
</dbReference>
<comment type="subcellular location">
    <subcellularLocation>
        <location evidence="4">Membrane</location>
        <topology evidence="4">Multi-pass membrane protein</topology>
    </subcellularLocation>
</comment>
<evidence type="ECO:0000256" key="3">
    <source>
        <dbReference type="ARBA" id="ARBA00002708"/>
    </source>
</evidence>
<dbReference type="PROSITE" id="PS50125">
    <property type="entry name" value="GUANYLATE_CYCLASE_2"/>
    <property type="match status" value="1"/>
</dbReference>
<evidence type="ECO:0000256" key="6">
    <source>
        <dbReference type="ARBA" id="ARBA00012201"/>
    </source>
</evidence>
<dbReference type="VEuPathDB" id="TriTrypDB:LPMP_353250"/>
<keyword evidence="13" id="KW-0115">cAMP biosynthesis</keyword>
<dbReference type="eggNOG" id="KOG0618">
    <property type="taxonomic scope" value="Eukaryota"/>
</dbReference>
<comment type="catalytic activity">
    <reaction evidence="1">
        <text>ATP = 3',5'-cyclic AMP + diphosphate</text>
        <dbReference type="Rhea" id="RHEA:15389"/>
        <dbReference type="ChEBI" id="CHEBI:30616"/>
        <dbReference type="ChEBI" id="CHEBI:33019"/>
        <dbReference type="ChEBI" id="CHEBI:58165"/>
        <dbReference type="EC" id="4.6.1.1"/>
    </reaction>
</comment>
<dbReference type="InterPro" id="IPR029787">
    <property type="entry name" value="Nucleotide_cyclase"/>
</dbReference>
<evidence type="ECO:0000256" key="7">
    <source>
        <dbReference type="ARBA" id="ARBA00022692"/>
    </source>
</evidence>
<evidence type="ECO:0000256" key="10">
    <source>
        <dbReference type="ARBA" id="ARBA00022840"/>
    </source>
</evidence>
<keyword evidence="7 20" id="KW-0812">Transmembrane</keyword>
<keyword evidence="9" id="KW-0547">Nucleotide-binding</keyword>
<keyword evidence="24" id="KW-1185">Reference proteome</keyword>
<dbReference type="PANTHER" id="PTHR43081">
    <property type="entry name" value="ADENYLATE CYCLASE, TERMINAL-DIFFERENTIATION SPECIFIC-RELATED"/>
    <property type="match status" value="1"/>
</dbReference>
<dbReference type="GeneID" id="22579354"/>
<dbReference type="VEuPathDB" id="TriTrypDB:LPAL13_350040200"/>
<dbReference type="RefSeq" id="XP_010703262.1">
    <property type="nucleotide sequence ID" value="XM_010704960.1"/>
</dbReference>
<dbReference type="GO" id="GO:0005524">
    <property type="term" value="F:ATP binding"/>
    <property type="evidence" value="ECO:0007669"/>
    <property type="project" value="UniProtKB-KW"/>
</dbReference>
<dbReference type="FunFam" id="3.30.70.1230:FF:000022">
    <property type="entry name" value="Receptor-type adenylate cyclase GRESAG 4, putative"/>
    <property type="match status" value="1"/>
</dbReference>
<evidence type="ECO:0000256" key="13">
    <source>
        <dbReference type="ARBA" id="ARBA00022998"/>
    </source>
</evidence>
<evidence type="ECO:0000313" key="24">
    <source>
        <dbReference type="Proteomes" id="UP000063063"/>
    </source>
</evidence>
<dbReference type="InterPro" id="IPR013780">
    <property type="entry name" value="Glyco_hydro_b"/>
</dbReference>
<evidence type="ECO:0000256" key="9">
    <source>
        <dbReference type="ARBA" id="ARBA00022741"/>
    </source>
</evidence>
<dbReference type="GO" id="GO:0046872">
    <property type="term" value="F:metal ion binding"/>
    <property type="evidence" value="ECO:0007669"/>
    <property type="project" value="UniProtKB-KW"/>
</dbReference>
<dbReference type="EC" id="4.6.1.1" evidence="6"/>
<comment type="function">
    <text evidence="3">Could act as a receptor for an unknown ligand.</text>
</comment>
<evidence type="ECO:0000256" key="14">
    <source>
        <dbReference type="ARBA" id="ARBA00023136"/>
    </source>
</evidence>
<keyword evidence="10" id="KW-0067">ATP-binding</keyword>
<keyword evidence="8" id="KW-0479">Metal-binding</keyword>
<feature type="chain" id="PRO_5001839492" description="adenylate cyclase" evidence="21">
    <location>
        <begin position="39"/>
        <end position="1405"/>
    </location>
</feature>
<dbReference type="GO" id="GO:0004016">
    <property type="term" value="F:adenylate cyclase activity"/>
    <property type="evidence" value="ECO:0007669"/>
    <property type="project" value="UniProtKB-EC"/>
</dbReference>
<protein>
    <recommendedName>
        <fullName evidence="6">adenylate cyclase</fullName>
        <ecNumber evidence="6">4.6.1.1</ecNumber>
    </recommendedName>
    <alternativeName>
        <fullName evidence="18">ATP pyrophosphate-lyase</fullName>
    </alternativeName>
    <alternativeName>
        <fullName evidence="19">Adenylyl cyclase</fullName>
    </alternativeName>
</protein>
<evidence type="ECO:0000256" key="19">
    <source>
        <dbReference type="ARBA" id="ARBA00032637"/>
    </source>
</evidence>
<dbReference type="EMBL" id="CP009404">
    <property type="protein sequence ID" value="AIO02462.1"/>
    <property type="molecule type" value="Genomic_DNA"/>
</dbReference>
<keyword evidence="16" id="KW-0325">Glycoprotein</keyword>
<keyword evidence="11" id="KW-0460">Magnesium</keyword>
<dbReference type="InterPro" id="IPR036310">
    <property type="entry name" value="Smp-1-like_sf"/>
</dbReference>
<evidence type="ECO:0000256" key="8">
    <source>
        <dbReference type="ARBA" id="ARBA00022723"/>
    </source>
</evidence>
<comment type="similarity">
    <text evidence="5">Belongs to the adenylyl cyclase class-3 family.</text>
</comment>
<name>A0A088SKX4_LEIPA</name>
<evidence type="ECO:0000256" key="15">
    <source>
        <dbReference type="ARBA" id="ARBA00023170"/>
    </source>
</evidence>
<dbReference type="PANTHER" id="PTHR43081:SF1">
    <property type="entry name" value="ADENYLATE CYCLASE, TERMINAL-DIFFERENTIATION SPECIFIC"/>
    <property type="match status" value="1"/>
</dbReference>
<keyword evidence="14 20" id="KW-0472">Membrane</keyword>
<organism evidence="23 24">
    <name type="scientific">Leishmania panamensis</name>
    <dbReference type="NCBI Taxonomy" id="5679"/>
    <lineage>
        <taxon>Eukaryota</taxon>
        <taxon>Discoba</taxon>
        <taxon>Euglenozoa</taxon>
        <taxon>Kinetoplastea</taxon>
        <taxon>Metakinetoplastina</taxon>
        <taxon>Trypanosomatida</taxon>
        <taxon>Trypanosomatidae</taxon>
        <taxon>Leishmaniinae</taxon>
        <taxon>Leishmania</taxon>
        <taxon>Leishmania guyanensis species complex</taxon>
    </lineage>
</organism>
<keyword evidence="15" id="KW-0675">Receptor</keyword>
<accession>A0A088SKX4</accession>
<evidence type="ECO:0000259" key="22">
    <source>
        <dbReference type="PROSITE" id="PS50125"/>
    </source>
</evidence>
<evidence type="ECO:0000256" key="21">
    <source>
        <dbReference type="SAM" id="SignalP"/>
    </source>
</evidence>
<feature type="domain" description="Guanylate cyclase" evidence="22">
    <location>
        <begin position="869"/>
        <end position="1013"/>
    </location>
</feature>
<evidence type="ECO:0000256" key="17">
    <source>
        <dbReference type="ARBA" id="ARBA00023239"/>
    </source>
</evidence>
<feature type="signal peptide" evidence="21">
    <location>
        <begin position="1"/>
        <end position="38"/>
    </location>
</feature>
<evidence type="ECO:0000256" key="12">
    <source>
        <dbReference type="ARBA" id="ARBA00022989"/>
    </source>
</evidence>
<dbReference type="SMART" id="SM00044">
    <property type="entry name" value="CYCc"/>
    <property type="match status" value="1"/>
</dbReference>
<evidence type="ECO:0000256" key="20">
    <source>
        <dbReference type="SAM" id="Phobius"/>
    </source>
</evidence>